<dbReference type="Pfam" id="PF03837">
    <property type="entry name" value="RecT"/>
    <property type="match status" value="1"/>
</dbReference>
<dbReference type="OrthoDB" id="3191611at2"/>
<dbReference type="KEGG" id="xya:ET471_08370"/>
<evidence type="ECO:0000313" key="2">
    <source>
        <dbReference type="EMBL" id="QAY70048.1"/>
    </source>
</evidence>
<organism evidence="2 3">
    <name type="scientific">Xylanimonas protaetiae</name>
    <dbReference type="NCBI Taxonomy" id="2509457"/>
    <lineage>
        <taxon>Bacteria</taxon>
        <taxon>Bacillati</taxon>
        <taxon>Actinomycetota</taxon>
        <taxon>Actinomycetes</taxon>
        <taxon>Micrococcales</taxon>
        <taxon>Promicromonosporaceae</taxon>
        <taxon>Xylanimonas</taxon>
    </lineage>
</organism>
<name>A0A4P6FHE0_9MICO</name>
<feature type="region of interest" description="Disordered" evidence="1">
    <location>
        <begin position="308"/>
        <end position="335"/>
    </location>
</feature>
<dbReference type="InterPro" id="IPR010183">
    <property type="entry name" value="Phage_lambda_Bet"/>
</dbReference>
<sequence length="335" mass="36420">MSTEITTRGPSSDLAIADGQTFFTDKQIGALRQLGVQDASNADLAVFFHQSTRTGLDPFARQIYMIGRNQKNPRTNQWETKYTIQTGIDGYRLIARRVVDSRGETLEYEDTVWCGEDGEWKDVWLSQQPPAAAKVTVLRNGKRFSAIALWREYVQTNRDGGPNSMWGRMGSGQLAKCAEALSLRKAFPQDLSGIYTAEEMGQADNVQAPHVQASPTPAPAQGNPRSGSSKLAAAVAAHPAAQGEEIVDAEVIEHPITPAQKAAITRLMKREGLTKNAMLTLAEDVTGREITGANDLTEDEAIAVVMRLENPPTAPEQVDLPEDVFGGREPQTAAS</sequence>
<protein>
    <submittedName>
        <fullName evidence="2">Phage recombination protein Bet</fullName>
    </submittedName>
</protein>
<keyword evidence="3" id="KW-1185">Reference proteome</keyword>
<dbReference type="Proteomes" id="UP000292118">
    <property type="component" value="Chromosome"/>
</dbReference>
<feature type="region of interest" description="Disordered" evidence="1">
    <location>
        <begin position="208"/>
        <end position="229"/>
    </location>
</feature>
<evidence type="ECO:0000256" key="1">
    <source>
        <dbReference type="SAM" id="MobiDB-lite"/>
    </source>
</evidence>
<dbReference type="AlphaFoldDB" id="A0A4P6FHE0"/>
<dbReference type="NCBIfam" id="TIGR01913">
    <property type="entry name" value="bet_lambda"/>
    <property type="match status" value="1"/>
</dbReference>
<gene>
    <name evidence="2" type="primary">bet</name>
    <name evidence="2" type="ORF">ET471_08370</name>
</gene>
<evidence type="ECO:0000313" key="3">
    <source>
        <dbReference type="Proteomes" id="UP000292118"/>
    </source>
</evidence>
<dbReference type="InterPro" id="IPR018330">
    <property type="entry name" value="RecT_fam"/>
</dbReference>
<dbReference type="EMBL" id="CP035493">
    <property type="protein sequence ID" value="QAY70048.1"/>
    <property type="molecule type" value="Genomic_DNA"/>
</dbReference>
<proteinExistence type="predicted"/>
<dbReference type="RefSeq" id="WP_129187561.1">
    <property type="nucleotide sequence ID" value="NZ_CP035493.1"/>
</dbReference>
<dbReference type="GO" id="GO:0006310">
    <property type="term" value="P:DNA recombination"/>
    <property type="evidence" value="ECO:0007669"/>
    <property type="project" value="InterPro"/>
</dbReference>
<dbReference type="GO" id="GO:0003677">
    <property type="term" value="F:DNA binding"/>
    <property type="evidence" value="ECO:0007669"/>
    <property type="project" value="InterPro"/>
</dbReference>
<reference evidence="2 3" key="1">
    <citation type="submission" date="2019-01" db="EMBL/GenBank/DDBJ databases">
        <title>Genome sequencing of strain FW10M-9.</title>
        <authorList>
            <person name="Heo J."/>
            <person name="Kim S.-J."/>
            <person name="Kim J.-S."/>
            <person name="Hong S.-B."/>
            <person name="Kwon S.-W."/>
        </authorList>
    </citation>
    <scope>NUCLEOTIDE SEQUENCE [LARGE SCALE GENOMIC DNA]</scope>
    <source>
        <strain evidence="2 3">FW10M-9</strain>
    </source>
</reference>
<accession>A0A4P6FHE0</accession>